<keyword evidence="4 8" id="KW-0479">Metal-binding</keyword>
<dbReference type="RefSeq" id="WP_026125754.1">
    <property type="nucleotide sequence ID" value="NZ_ANBG01000167.1"/>
</dbReference>
<dbReference type="SUPFAM" id="SSF48264">
    <property type="entry name" value="Cytochrome P450"/>
    <property type="match status" value="1"/>
</dbReference>
<dbReference type="InterPro" id="IPR036396">
    <property type="entry name" value="Cyt_P450_sf"/>
</dbReference>
<evidence type="ECO:0000256" key="4">
    <source>
        <dbReference type="ARBA" id="ARBA00022723"/>
    </source>
</evidence>
<comment type="cofactor">
    <cofactor evidence="1">
        <name>heme</name>
        <dbReference type="ChEBI" id="CHEBI:30413"/>
    </cofactor>
</comment>
<dbReference type="PANTHER" id="PTHR46696">
    <property type="entry name" value="P450, PUTATIVE (EUROFUNG)-RELATED"/>
    <property type="match status" value="1"/>
</dbReference>
<dbReference type="PROSITE" id="PS00086">
    <property type="entry name" value="CYTOCHROME_P450"/>
    <property type="match status" value="1"/>
</dbReference>
<dbReference type="PRINTS" id="PR00359">
    <property type="entry name" value="BP450"/>
</dbReference>
<comment type="similarity">
    <text evidence="2 8">Belongs to the cytochrome P450 family.</text>
</comment>
<evidence type="ECO:0000313" key="10">
    <source>
        <dbReference type="Proteomes" id="UP000215005"/>
    </source>
</evidence>
<evidence type="ECO:0000256" key="5">
    <source>
        <dbReference type="ARBA" id="ARBA00023002"/>
    </source>
</evidence>
<keyword evidence="3 8" id="KW-0349">Heme</keyword>
<dbReference type="OrthoDB" id="4133219at2"/>
<dbReference type="Pfam" id="PF00067">
    <property type="entry name" value="p450"/>
    <property type="match status" value="1"/>
</dbReference>
<dbReference type="GO" id="GO:0016705">
    <property type="term" value="F:oxidoreductase activity, acting on paired donors, with incorporation or reduction of molecular oxygen"/>
    <property type="evidence" value="ECO:0007669"/>
    <property type="project" value="InterPro"/>
</dbReference>
<dbReference type="InterPro" id="IPR002397">
    <property type="entry name" value="Cyt_P450_B"/>
</dbReference>
<evidence type="ECO:0000256" key="1">
    <source>
        <dbReference type="ARBA" id="ARBA00001971"/>
    </source>
</evidence>
<dbReference type="InterPro" id="IPR001128">
    <property type="entry name" value="Cyt_P450"/>
</dbReference>
<dbReference type="KEGG" id="ngv:CDO52_26305"/>
<keyword evidence="6 8" id="KW-0408">Iron</keyword>
<evidence type="ECO:0000256" key="7">
    <source>
        <dbReference type="ARBA" id="ARBA00023033"/>
    </source>
</evidence>
<keyword evidence="7 8" id="KW-0503">Monooxygenase</keyword>
<dbReference type="InterPro" id="IPR017972">
    <property type="entry name" value="Cyt_P450_CS"/>
</dbReference>
<dbReference type="FunFam" id="1.10.630.10:FF:000018">
    <property type="entry name" value="Cytochrome P450 monooxygenase"/>
    <property type="match status" value="1"/>
</dbReference>
<dbReference type="AlphaFoldDB" id="A0A223SE78"/>
<gene>
    <name evidence="9" type="ORF">CDO52_26305</name>
</gene>
<dbReference type="CDD" id="cd11031">
    <property type="entry name" value="Cyp158A-like"/>
    <property type="match status" value="1"/>
</dbReference>
<name>A0A223SE78_9ACTN</name>
<sequence length="412" mass="44791">MAPAEPGRTCPVAHDYPFTAPAPLDPPAEWAELRETCPVADIRLPSGDSALLASRYEDVKTLLADPRWTRQLDPAQGAARVSAQEDGGVFGMREGNALLQWQDHARWRRLLSRSFTAKRVNAMRPQIEKFANELVDGMEAGDRPADLASAFSFPLPVRVICELLGAPHEDRERFAGWSDAMLSMTRLTQEETAEALADFTGYMRAHIERKRAEPGDDLLSELTTISDSDDGRLSSEELLQTAMGLLISGYETTANMISKMVALLLTHDGGAAWDALLADRGRIPAAVEETLRMDANSGFGLPRFVSEDTEVAGGAIPAGSTVVNNLAAANRDASVFPDPDRLDLDRTPNRHITFGVGAHSCVGQALARAELQISLDVLTDRMPHLRLAVPPERLERRTGLVVGGLVGLPVTW</sequence>
<organism evidence="9 10">
    <name type="scientific">Nocardiopsis gilva YIM 90087</name>
    <dbReference type="NCBI Taxonomy" id="1235441"/>
    <lineage>
        <taxon>Bacteria</taxon>
        <taxon>Bacillati</taxon>
        <taxon>Actinomycetota</taxon>
        <taxon>Actinomycetes</taxon>
        <taxon>Streptosporangiales</taxon>
        <taxon>Nocardiopsidaceae</taxon>
        <taxon>Nocardiopsis</taxon>
    </lineage>
</organism>
<dbReference type="PRINTS" id="PR00385">
    <property type="entry name" value="P450"/>
</dbReference>
<evidence type="ECO:0000256" key="3">
    <source>
        <dbReference type="ARBA" id="ARBA00022617"/>
    </source>
</evidence>
<dbReference type="EMBL" id="CP022753">
    <property type="protein sequence ID" value="ASU86451.1"/>
    <property type="molecule type" value="Genomic_DNA"/>
</dbReference>
<reference evidence="9 10" key="1">
    <citation type="submission" date="2017-08" db="EMBL/GenBank/DDBJ databases">
        <title>The complete genome sequence of Nocardiopsis gilva YIM 90087.</title>
        <authorList>
            <person name="Yin M."/>
            <person name="Tang S."/>
        </authorList>
    </citation>
    <scope>NUCLEOTIDE SEQUENCE [LARGE SCALE GENOMIC DNA]</scope>
    <source>
        <strain evidence="9 10">YIM 90087</strain>
    </source>
</reference>
<evidence type="ECO:0000256" key="2">
    <source>
        <dbReference type="ARBA" id="ARBA00010617"/>
    </source>
</evidence>
<accession>A0A223SE78</accession>
<proteinExistence type="inferred from homology"/>
<evidence type="ECO:0000256" key="6">
    <source>
        <dbReference type="ARBA" id="ARBA00023004"/>
    </source>
</evidence>
<keyword evidence="5 8" id="KW-0560">Oxidoreductase</keyword>
<dbReference type="PANTHER" id="PTHR46696:SF5">
    <property type="entry name" value="CYTOCHROME P450 BJ-1"/>
    <property type="match status" value="1"/>
</dbReference>
<dbReference type="GO" id="GO:0005506">
    <property type="term" value="F:iron ion binding"/>
    <property type="evidence" value="ECO:0007669"/>
    <property type="project" value="InterPro"/>
</dbReference>
<dbReference type="Proteomes" id="UP000215005">
    <property type="component" value="Chromosome"/>
</dbReference>
<evidence type="ECO:0000256" key="8">
    <source>
        <dbReference type="RuleBase" id="RU000461"/>
    </source>
</evidence>
<dbReference type="Gene3D" id="1.10.630.10">
    <property type="entry name" value="Cytochrome P450"/>
    <property type="match status" value="1"/>
</dbReference>
<dbReference type="GO" id="GO:0020037">
    <property type="term" value="F:heme binding"/>
    <property type="evidence" value="ECO:0007669"/>
    <property type="project" value="InterPro"/>
</dbReference>
<protein>
    <submittedName>
        <fullName evidence="9">Cytochrome P450</fullName>
    </submittedName>
</protein>
<dbReference type="GO" id="GO:0004497">
    <property type="term" value="F:monooxygenase activity"/>
    <property type="evidence" value="ECO:0007669"/>
    <property type="project" value="UniProtKB-KW"/>
</dbReference>
<evidence type="ECO:0000313" key="9">
    <source>
        <dbReference type="EMBL" id="ASU86451.1"/>
    </source>
</evidence>
<keyword evidence="10" id="KW-1185">Reference proteome</keyword>